<name>A0ACB7YAW8_9ERIC</name>
<reference evidence="1 2" key="1">
    <citation type="journal article" date="2021" name="Hortic Res">
        <title>High-quality reference genome and annotation aids understanding of berry development for evergreen blueberry (Vaccinium darrowii).</title>
        <authorList>
            <person name="Yu J."/>
            <person name="Hulse-Kemp A.M."/>
            <person name="Babiker E."/>
            <person name="Staton M."/>
        </authorList>
    </citation>
    <scope>NUCLEOTIDE SEQUENCE [LARGE SCALE GENOMIC DNA]</scope>
    <source>
        <strain evidence="2">cv. NJ 8807/NJ 8810</strain>
        <tissue evidence="1">Young leaf</tissue>
    </source>
</reference>
<evidence type="ECO:0000313" key="2">
    <source>
        <dbReference type="Proteomes" id="UP000828048"/>
    </source>
</evidence>
<dbReference type="EMBL" id="CM037158">
    <property type="protein sequence ID" value="KAH7850710.1"/>
    <property type="molecule type" value="Genomic_DNA"/>
</dbReference>
<evidence type="ECO:0000313" key="1">
    <source>
        <dbReference type="EMBL" id="KAH7850710.1"/>
    </source>
</evidence>
<protein>
    <submittedName>
        <fullName evidence="1">Uncharacterized protein</fullName>
    </submittedName>
</protein>
<gene>
    <name evidence="1" type="ORF">Vadar_001888</name>
</gene>
<dbReference type="Proteomes" id="UP000828048">
    <property type="component" value="Chromosome 8"/>
</dbReference>
<comment type="caution">
    <text evidence="1">The sequence shown here is derived from an EMBL/GenBank/DDBJ whole genome shotgun (WGS) entry which is preliminary data.</text>
</comment>
<accession>A0ACB7YAW8</accession>
<sequence length="123" mass="14116">MGPCDFSFAYNLVKLLPNLKVLSLRCSTISKEALIFILDKLPNLEVLNISHCLLIPPPPAPRKALKEIDGFILEKASRLREFLTCIDDSCVMCQRARSDEGLMRWYRYEEGLWKTDEVRSLAL</sequence>
<organism evidence="1 2">
    <name type="scientific">Vaccinium darrowii</name>
    <dbReference type="NCBI Taxonomy" id="229202"/>
    <lineage>
        <taxon>Eukaryota</taxon>
        <taxon>Viridiplantae</taxon>
        <taxon>Streptophyta</taxon>
        <taxon>Embryophyta</taxon>
        <taxon>Tracheophyta</taxon>
        <taxon>Spermatophyta</taxon>
        <taxon>Magnoliopsida</taxon>
        <taxon>eudicotyledons</taxon>
        <taxon>Gunneridae</taxon>
        <taxon>Pentapetalae</taxon>
        <taxon>asterids</taxon>
        <taxon>Ericales</taxon>
        <taxon>Ericaceae</taxon>
        <taxon>Vaccinioideae</taxon>
        <taxon>Vaccinieae</taxon>
        <taxon>Vaccinium</taxon>
    </lineage>
</organism>
<keyword evidence="2" id="KW-1185">Reference proteome</keyword>
<proteinExistence type="predicted"/>